<keyword evidence="2" id="KW-0949">S-adenosyl-L-methionine</keyword>
<dbReference type="OrthoDB" id="7021155at2"/>
<dbReference type="SFLD" id="SFLDS00029">
    <property type="entry name" value="Radical_SAM"/>
    <property type="match status" value="1"/>
</dbReference>
<dbReference type="EMBL" id="CP002629">
    <property type="protein sequence ID" value="AEB09414.1"/>
    <property type="molecule type" value="Genomic_DNA"/>
</dbReference>
<evidence type="ECO:0000256" key="5">
    <source>
        <dbReference type="ARBA" id="ARBA00023014"/>
    </source>
</evidence>
<dbReference type="Proteomes" id="UP000000483">
    <property type="component" value="Chromosome"/>
</dbReference>
<dbReference type="AlphaFoldDB" id="F2NHS9"/>
<dbReference type="PANTHER" id="PTHR11228">
    <property type="entry name" value="RADICAL SAM DOMAIN PROTEIN"/>
    <property type="match status" value="1"/>
</dbReference>
<dbReference type="PANTHER" id="PTHR11228:SF7">
    <property type="entry name" value="PQQA PEPTIDE CYCLASE"/>
    <property type="match status" value="1"/>
</dbReference>
<dbReference type="InterPro" id="IPR006638">
    <property type="entry name" value="Elp3/MiaA/NifB-like_rSAM"/>
</dbReference>
<dbReference type="KEGG" id="dao:Desac_1560"/>
<dbReference type="InterPro" id="IPR013785">
    <property type="entry name" value="Aldolase_TIM"/>
</dbReference>
<keyword evidence="4" id="KW-0408">Iron</keyword>
<dbReference type="GO" id="GO:0051536">
    <property type="term" value="F:iron-sulfur cluster binding"/>
    <property type="evidence" value="ECO:0007669"/>
    <property type="project" value="UniProtKB-KW"/>
</dbReference>
<keyword evidence="3" id="KW-0479">Metal-binding</keyword>
<dbReference type="InterPro" id="IPR058240">
    <property type="entry name" value="rSAM_sf"/>
</dbReference>
<feature type="domain" description="Radical SAM core" evidence="6">
    <location>
        <begin position="12"/>
        <end position="231"/>
    </location>
</feature>
<sequence length="359" mass="40404">MKVKDIFQLLSQGGPGFVQIAVTNACNARCEFCGFSRLKPQQWVMADPDRLCRGLKVLARAGVRYIVFTGGEPLLYPHLPDVLSEARNLGIHNLLCTNAALLNERLIKVLGRSGVNQLIISIDAATESDHDNHRGFAGLSRSIRALLPVIRRAGITPIASVTISRLAPDFTVLGNFLNYLGFDRATFSYPLTTLNSSYLSYAAHHCVTFTPAEMVAIFDRLRTWKSQAPITVLNPGLGMQELQRQLTGRRLRFPCLAGYKYFYVDWELNVYRCHYLPDILGPLEDFATLPRQRDNCHACLIDCYRDASVQQYFAVSLADAWSSLRGGQWWRGLGQLLHPDNLLSLTAAFESRHWMQRGR</sequence>
<dbReference type="GO" id="GO:0046872">
    <property type="term" value="F:metal ion binding"/>
    <property type="evidence" value="ECO:0007669"/>
    <property type="project" value="UniProtKB-KW"/>
</dbReference>
<keyword evidence="8" id="KW-1185">Reference proteome</keyword>
<organism evidence="7 8">
    <name type="scientific">Desulfobacca acetoxidans (strain ATCC 700848 / DSM 11109 / ASRB2)</name>
    <dbReference type="NCBI Taxonomy" id="880072"/>
    <lineage>
        <taxon>Bacteria</taxon>
        <taxon>Pseudomonadati</taxon>
        <taxon>Thermodesulfobacteriota</taxon>
        <taxon>Desulfobaccia</taxon>
        <taxon>Desulfobaccales</taxon>
        <taxon>Desulfobaccaceae</taxon>
        <taxon>Desulfobacca</taxon>
    </lineage>
</organism>
<dbReference type="PROSITE" id="PS51918">
    <property type="entry name" value="RADICAL_SAM"/>
    <property type="match status" value="1"/>
</dbReference>
<protein>
    <submittedName>
        <fullName evidence="7">Radical SAM domain protein</fullName>
    </submittedName>
</protein>
<dbReference type="CDD" id="cd01335">
    <property type="entry name" value="Radical_SAM"/>
    <property type="match status" value="1"/>
</dbReference>
<evidence type="ECO:0000313" key="8">
    <source>
        <dbReference type="Proteomes" id="UP000000483"/>
    </source>
</evidence>
<dbReference type="STRING" id="880072.Desac_1560"/>
<comment type="cofactor">
    <cofactor evidence="1">
        <name>[4Fe-4S] cluster</name>
        <dbReference type="ChEBI" id="CHEBI:49883"/>
    </cofactor>
</comment>
<dbReference type="InterPro" id="IPR007197">
    <property type="entry name" value="rSAM"/>
</dbReference>
<evidence type="ECO:0000256" key="3">
    <source>
        <dbReference type="ARBA" id="ARBA00022723"/>
    </source>
</evidence>
<name>F2NHS9_DESAR</name>
<dbReference type="RefSeq" id="WP_013706524.1">
    <property type="nucleotide sequence ID" value="NC_015388.1"/>
</dbReference>
<dbReference type="SUPFAM" id="SSF102114">
    <property type="entry name" value="Radical SAM enzymes"/>
    <property type="match status" value="1"/>
</dbReference>
<dbReference type="Pfam" id="PF04055">
    <property type="entry name" value="Radical_SAM"/>
    <property type="match status" value="1"/>
</dbReference>
<reference evidence="8" key="2">
    <citation type="submission" date="2011-03" db="EMBL/GenBank/DDBJ databases">
        <title>The complete genome of Desulfobacca acetoxidans DSM 11109.</title>
        <authorList>
            <consortium name="US DOE Joint Genome Institute (JGI-PGF)"/>
            <person name="Lucas S."/>
            <person name="Copeland A."/>
            <person name="Lapidus A."/>
            <person name="Bruce D."/>
            <person name="Goodwin L."/>
            <person name="Pitluck S."/>
            <person name="Peters L."/>
            <person name="Kyrpides N."/>
            <person name="Mavromatis K."/>
            <person name="Ivanova N."/>
            <person name="Ovchinnikova G."/>
            <person name="Teshima H."/>
            <person name="Detter J.C."/>
            <person name="Han C."/>
            <person name="Land M."/>
            <person name="Hauser L."/>
            <person name="Markowitz V."/>
            <person name="Cheng J.-F."/>
            <person name="Hugenholtz P."/>
            <person name="Woyke T."/>
            <person name="Wu D."/>
            <person name="Spring S."/>
            <person name="Schueler E."/>
            <person name="Brambilla E."/>
            <person name="Klenk H.-P."/>
            <person name="Eisen J.A."/>
        </authorList>
    </citation>
    <scope>NUCLEOTIDE SEQUENCE [LARGE SCALE GENOMIC DNA]</scope>
    <source>
        <strain evidence="8">ATCC 700848 / DSM 11109 / ASRB2</strain>
    </source>
</reference>
<evidence type="ECO:0000259" key="6">
    <source>
        <dbReference type="PROSITE" id="PS51918"/>
    </source>
</evidence>
<dbReference type="eggNOG" id="COG0535">
    <property type="taxonomic scope" value="Bacteria"/>
</dbReference>
<dbReference type="InterPro" id="IPR050377">
    <property type="entry name" value="Radical_SAM_PqqE_MftC-like"/>
</dbReference>
<dbReference type="SMART" id="SM00729">
    <property type="entry name" value="Elp3"/>
    <property type="match status" value="1"/>
</dbReference>
<dbReference type="HOGENOM" id="CLU_725065_0_0_7"/>
<evidence type="ECO:0000256" key="4">
    <source>
        <dbReference type="ARBA" id="ARBA00023004"/>
    </source>
</evidence>
<gene>
    <name evidence="7" type="ordered locus">Desac_1560</name>
</gene>
<dbReference type="SFLD" id="SFLDG01067">
    <property type="entry name" value="SPASM/twitch_domain_containing"/>
    <property type="match status" value="1"/>
</dbReference>
<proteinExistence type="predicted"/>
<dbReference type="GO" id="GO:0003824">
    <property type="term" value="F:catalytic activity"/>
    <property type="evidence" value="ECO:0007669"/>
    <property type="project" value="InterPro"/>
</dbReference>
<accession>F2NHS9</accession>
<dbReference type="Gene3D" id="3.20.20.70">
    <property type="entry name" value="Aldolase class I"/>
    <property type="match status" value="1"/>
</dbReference>
<keyword evidence="5" id="KW-0411">Iron-sulfur</keyword>
<evidence type="ECO:0000313" key="7">
    <source>
        <dbReference type="EMBL" id="AEB09414.1"/>
    </source>
</evidence>
<evidence type="ECO:0000256" key="2">
    <source>
        <dbReference type="ARBA" id="ARBA00022691"/>
    </source>
</evidence>
<evidence type="ECO:0000256" key="1">
    <source>
        <dbReference type="ARBA" id="ARBA00001966"/>
    </source>
</evidence>
<reference evidence="7 8" key="1">
    <citation type="journal article" date="2011" name="Stand. Genomic Sci.">
        <title>Complete genome sequence of the acetate-degrading sulfate reducer Desulfobacca acetoxidans type strain (ASRB2).</title>
        <authorList>
            <person name="Goker M."/>
            <person name="Teshima H."/>
            <person name="Lapidus A."/>
            <person name="Nolan M."/>
            <person name="Lucas S."/>
            <person name="Hammon N."/>
            <person name="Deshpande S."/>
            <person name="Cheng J.F."/>
            <person name="Tapia R."/>
            <person name="Han C."/>
            <person name="Goodwin L."/>
            <person name="Pitluck S."/>
            <person name="Huntemann M."/>
            <person name="Liolios K."/>
            <person name="Ivanova N."/>
            <person name="Pagani I."/>
            <person name="Mavromatis K."/>
            <person name="Ovchinikova G."/>
            <person name="Pati A."/>
            <person name="Chen A."/>
            <person name="Palaniappan K."/>
            <person name="Land M."/>
            <person name="Hauser L."/>
            <person name="Brambilla E.M."/>
            <person name="Rohde M."/>
            <person name="Spring S."/>
            <person name="Detter J.C."/>
            <person name="Woyke T."/>
            <person name="Bristow J."/>
            <person name="Eisen J.A."/>
            <person name="Markowitz V."/>
            <person name="Hugenholtz P."/>
            <person name="Kyrpides N.C."/>
            <person name="Klenk H.P."/>
        </authorList>
    </citation>
    <scope>NUCLEOTIDE SEQUENCE [LARGE SCALE GENOMIC DNA]</scope>
    <source>
        <strain evidence="8">ATCC 700848 / DSM 11109 / ASRB2</strain>
    </source>
</reference>